<evidence type="ECO:0000313" key="3">
    <source>
        <dbReference type="EMBL" id="MFB9468376.1"/>
    </source>
</evidence>
<protein>
    <submittedName>
        <fullName evidence="3">Heavy-metal-associated domain-containing protein</fullName>
    </submittedName>
</protein>
<dbReference type="PROSITE" id="PS50846">
    <property type="entry name" value="HMA_2"/>
    <property type="match status" value="1"/>
</dbReference>
<evidence type="ECO:0000313" key="4">
    <source>
        <dbReference type="Proteomes" id="UP001589568"/>
    </source>
</evidence>
<dbReference type="InterPro" id="IPR006121">
    <property type="entry name" value="HMA_dom"/>
</dbReference>
<gene>
    <name evidence="3" type="ORF">ACFFR3_02590</name>
</gene>
<organism evidence="3 4">
    <name type="scientific">Nonomuraea salmonea</name>
    <dbReference type="NCBI Taxonomy" id="46181"/>
    <lineage>
        <taxon>Bacteria</taxon>
        <taxon>Bacillati</taxon>
        <taxon>Actinomycetota</taxon>
        <taxon>Actinomycetes</taxon>
        <taxon>Streptosporangiales</taxon>
        <taxon>Streptosporangiaceae</taxon>
        <taxon>Nonomuraea</taxon>
    </lineage>
</organism>
<dbReference type="RefSeq" id="WP_345397479.1">
    <property type="nucleotide sequence ID" value="NZ_BAAAXS010000001.1"/>
</dbReference>
<evidence type="ECO:0000256" key="1">
    <source>
        <dbReference type="ARBA" id="ARBA00022723"/>
    </source>
</evidence>
<proteinExistence type="predicted"/>
<keyword evidence="1" id="KW-0479">Metal-binding</keyword>
<accession>A0ABV5NEC5</accession>
<dbReference type="InterPro" id="IPR017969">
    <property type="entry name" value="Heavy-metal-associated_CS"/>
</dbReference>
<sequence>MSTSTYVVSGMACGHCADAVTEELERVPGVTAVRVDVEADRVTVTSDRELDLARVRAAVEEAGYELTDPGPEQGADEAV</sequence>
<keyword evidence="4" id="KW-1185">Reference proteome</keyword>
<dbReference type="InterPro" id="IPR036163">
    <property type="entry name" value="HMA_dom_sf"/>
</dbReference>
<dbReference type="Proteomes" id="UP001589568">
    <property type="component" value="Unassembled WGS sequence"/>
</dbReference>
<dbReference type="Gene3D" id="3.30.70.100">
    <property type="match status" value="1"/>
</dbReference>
<feature type="domain" description="HMA" evidence="2">
    <location>
        <begin position="2"/>
        <end position="67"/>
    </location>
</feature>
<evidence type="ECO:0000259" key="2">
    <source>
        <dbReference type="PROSITE" id="PS50846"/>
    </source>
</evidence>
<reference evidence="3 4" key="1">
    <citation type="submission" date="2024-09" db="EMBL/GenBank/DDBJ databases">
        <authorList>
            <person name="Sun Q."/>
            <person name="Mori K."/>
        </authorList>
    </citation>
    <scope>NUCLEOTIDE SEQUENCE [LARGE SCALE GENOMIC DNA]</scope>
    <source>
        <strain evidence="3 4">JCM 3324</strain>
    </source>
</reference>
<dbReference type="EMBL" id="JBHMCF010000003">
    <property type="protein sequence ID" value="MFB9468376.1"/>
    <property type="molecule type" value="Genomic_DNA"/>
</dbReference>
<dbReference type="SUPFAM" id="SSF55008">
    <property type="entry name" value="HMA, heavy metal-associated domain"/>
    <property type="match status" value="1"/>
</dbReference>
<dbReference type="CDD" id="cd00371">
    <property type="entry name" value="HMA"/>
    <property type="match status" value="1"/>
</dbReference>
<name>A0ABV5NEC5_9ACTN</name>
<dbReference type="PROSITE" id="PS01047">
    <property type="entry name" value="HMA_1"/>
    <property type="match status" value="1"/>
</dbReference>
<dbReference type="Pfam" id="PF00403">
    <property type="entry name" value="HMA"/>
    <property type="match status" value="1"/>
</dbReference>
<comment type="caution">
    <text evidence="3">The sequence shown here is derived from an EMBL/GenBank/DDBJ whole genome shotgun (WGS) entry which is preliminary data.</text>
</comment>